<dbReference type="RefSeq" id="WP_110174254.1">
    <property type="nucleotide sequence ID" value="NZ_CP015136.1"/>
</dbReference>
<gene>
    <name evidence="2" type="ORF">LuPra_06119</name>
</gene>
<organism evidence="2 3">
    <name type="scientific">Luteitalea pratensis</name>
    <dbReference type="NCBI Taxonomy" id="1855912"/>
    <lineage>
        <taxon>Bacteria</taxon>
        <taxon>Pseudomonadati</taxon>
        <taxon>Acidobacteriota</taxon>
        <taxon>Vicinamibacteria</taxon>
        <taxon>Vicinamibacterales</taxon>
        <taxon>Vicinamibacteraceae</taxon>
        <taxon>Luteitalea</taxon>
    </lineage>
</organism>
<proteinExistence type="predicted"/>
<reference evidence="2 3" key="1">
    <citation type="journal article" date="2016" name="Genome Announc.">
        <title>First Complete Genome Sequence of a Subdivision 6 Acidobacterium Strain.</title>
        <authorList>
            <person name="Huang S."/>
            <person name="Vieira S."/>
            <person name="Bunk B."/>
            <person name="Riedel T."/>
            <person name="Sproer C."/>
            <person name="Overmann J."/>
        </authorList>
    </citation>
    <scope>NUCLEOTIDE SEQUENCE [LARGE SCALE GENOMIC DNA]</scope>
    <source>
        <strain evidence="3">DSM 100886 HEG_-6_39</strain>
    </source>
</reference>
<dbReference type="Proteomes" id="UP000076079">
    <property type="component" value="Chromosome"/>
</dbReference>
<reference evidence="3" key="2">
    <citation type="submission" date="2016-04" db="EMBL/GenBank/DDBJ databases">
        <title>First Complete Genome Sequence of a Subdivision 6 Acidobacterium.</title>
        <authorList>
            <person name="Huang S."/>
            <person name="Vieira S."/>
            <person name="Bunk B."/>
            <person name="Riedel T."/>
            <person name="Sproeer C."/>
            <person name="Overmann J."/>
        </authorList>
    </citation>
    <scope>NUCLEOTIDE SEQUENCE [LARGE SCALE GENOMIC DNA]</scope>
    <source>
        <strain evidence="3">DSM 100886 HEG_-6_39</strain>
    </source>
</reference>
<evidence type="ECO:0000313" key="3">
    <source>
        <dbReference type="Proteomes" id="UP000076079"/>
    </source>
</evidence>
<dbReference type="OrthoDB" id="9814037at2"/>
<protein>
    <recommendedName>
        <fullName evidence="1">Transcription factor zinc-finger domain-containing protein</fullName>
    </recommendedName>
</protein>
<feature type="domain" description="Transcription factor zinc-finger" evidence="1">
    <location>
        <begin position="7"/>
        <end position="44"/>
    </location>
</feature>
<dbReference type="STRING" id="1855912.LuPra_06119"/>
<dbReference type="EMBL" id="CP015136">
    <property type="protein sequence ID" value="AMY12835.1"/>
    <property type="molecule type" value="Genomic_DNA"/>
</dbReference>
<evidence type="ECO:0000259" key="1">
    <source>
        <dbReference type="Pfam" id="PF13453"/>
    </source>
</evidence>
<name>A0A143PVV6_LUTPR</name>
<dbReference type="InterPro" id="IPR027392">
    <property type="entry name" value="TF_Znf"/>
</dbReference>
<evidence type="ECO:0000313" key="2">
    <source>
        <dbReference type="EMBL" id="AMY12835.1"/>
    </source>
</evidence>
<keyword evidence="3" id="KW-1185">Reference proteome</keyword>
<sequence>MSATALCPGCGYAMAAVGLTARYGRTVQIDVCDGCGGLWFDDVESQQLTPGATLALLERVTLRPSRAVQGRAPCPRCRQTLFEVHDQQRATRFTYRRCPSGHGRFITAYHFLREKHLVRELTLAEIDEVRARIQQINCVNCGAPIGLADASACGHCGTPVSMVDPQQLRRELATLRLADAENRELDPTLPIRLLEARAATERAWAGMAGERSWIDDLMADDGGIAQAAVRLLGMRAR</sequence>
<dbReference type="KEGG" id="abac:LuPra_06119"/>
<dbReference type="Pfam" id="PF13453">
    <property type="entry name" value="Zn_ribbon_TFIIB"/>
    <property type="match status" value="1"/>
</dbReference>
<dbReference type="AlphaFoldDB" id="A0A143PVV6"/>
<accession>A0A143PVV6</accession>